<evidence type="ECO:0000313" key="2">
    <source>
        <dbReference type="EMBL" id="NLV08892.1"/>
    </source>
</evidence>
<gene>
    <name evidence="2" type="ORF">GOC74_02950</name>
</gene>
<reference evidence="2" key="1">
    <citation type="submission" date="2019-12" db="EMBL/GenBank/DDBJ databases">
        <title>Whole-genome sequence of Halomicrobium mukohataei pws1.</title>
        <authorList>
            <person name="Verma D.K."/>
            <person name="Gopal K."/>
            <person name="Prasad E.S."/>
        </authorList>
    </citation>
    <scope>NUCLEOTIDE SEQUENCE</scope>
    <source>
        <strain evidence="2">Pws1</strain>
    </source>
</reference>
<keyword evidence="1" id="KW-0812">Transmembrane</keyword>
<keyword evidence="1" id="KW-1133">Transmembrane helix</keyword>
<name>A0A847TS78_9EURY</name>
<dbReference type="EMBL" id="WOYG01000001">
    <property type="protein sequence ID" value="NLV08892.1"/>
    <property type="molecule type" value="Genomic_DNA"/>
</dbReference>
<proteinExistence type="predicted"/>
<dbReference type="InterPro" id="IPR006311">
    <property type="entry name" value="TAT_signal"/>
</dbReference>
<evidence type="ECO:0000313" key="3">
    <source>
        <dbReference type="Proteomes" id="UP000608662"/>
    </source>
</evidence>
<dbReference type="RefSeq" id="WP_170092840.1">
    <property type="nucleotide sequence ID" value="NZ_WOYG01000001.1"/>
</dbReference>
<dbReference type="Proteomes" id="UP000608662">
    <property type="component" value="Unassembled WGS sequence"/>
</dbReference>
<dbReference type="PROSITE" id="PS51318">
    <property type="entry name" value="TAT"/>
    <property type="match status" value="1"/>
</dbReference>
<protein>
    <submittedName>
        <fullName evidence="2">Uncharacterized protein</fullName>
    </submittedName>
</protein>
<organism evidence="2 3">
    <name type="scientific">Halomicrobium mukohataei</name>
    <dbReference type="NCBI Taxonomy" id="57705"/>
    <lineage>
        <taxon>Archaea</taxon>
        <taxon>Methanobacteriati</taxon>
        <taxon>Methanobacteriota</taxon>
        <taxon>Stenosarchaea group</taxon>
        <taxon>Halobacteria</taxon>
        <taxon>Halobacteriales</taxon>
        <taxon>Haloarculaceae</taxon>
        <taxon>Halomicrobium</taxon>
    </lineage>
</organism>
<feature type="transmembrane region" description="Helical" evidence="1">
    <location>
        <begin position="66"/>
        <end position="85"/>
    </location>
</feature>
<comment type="caution">
    <text evidence="2">The sequence shown here is derived from an EMBL/GenBank/DDBJ whole genome shotgun (WGS) entry which is preliminary data.</text>
</comment>
<dbReference type="AlphaFoldDB" id="A0A847TS78"/>
<keyword evidence="1" id="KW-0472">Membrane</keyword>
<feature type="transmembrane region" description="Helical" evidence="1">
    <location>
        <begin position="91"/>
        <end position="110"/>
    </location>
</feature>
<feature type="transmembrane region" description="Helical" evidence="1">
    <location>
        <begin position="37"/>
        <end position="54"/>
    </location>
</feature>
<accession>A0A847TS78</accession>
<evidence type="ECO:0000256" key="1">
    <source>
        <dbReference type="SAM" id="Phobius"/>
    </source>
</evidence>
<sequence>MTATVRRDALLAALASAGLLALLVAERAVDTLTTPTAIASGVAVALLVEVAFLRSSAVARLWTRPVVQLGSTAGLLAVGLAGYALAGPLVVAALSWGLVTYFALLCVLLASNRRPATE</sequence>